<proteinExistence type="predicted"/>
<dbReference type="AlphaFoldDB" id="A0A557QLQ6"/>
<accession>A0A557QLQ6</accession>
<name>A0A557QLQ6_9RHOO</name>
<protein>
    <submittedName>
        <fullName evidence="1">Uncharacterized protein</fullName>
    </submittedName>
</protein>
<reference evidence="1 2" key="1">
    <citation type="submission" date="2019-07" db="EMBL/GenBank/DDBJ databases">
        <title>The pathways for chlorine oxyanion respiration interact through the shared metabolite chlorate.</title>
        <authorList>
            <person name="Barnum T.P."/>
            <person name="Cheng Y."/>
            <person name="Hill K.A."/>
            <person name="Lucas L.N."/>
            <person name="Carlson H.K."/>
            <person name="Coates J.D."/>
        </authorList>
    </citation>
    <scope>NUCLEOTIDE SEQUENCE [LARGE SCALE GENOMIC DNA]</scope>
    <source>
        <strain evidence="1 2">SFB-3</strain>
    </source>
</reference>
<evidence type="ECO:0000313" key="1">
    <source>
        <dbReference type="EMBL" id="TVO53824.1"/>
    </source>
</evidence>
<organism evidence="1 2">
    <name type="scientific">Denitromonas halophila</name>
    <dbReference type="NCBI Taxonomy" id="1629404"/>
    <lineage>
        <taxon>Bacteria</taxon>
        <taxon>Pseudomonadati</taxon>
        <taxon>Pseudomonadota</taxon>
        <taxon>Betaproteobacteria</taxon>
        <taxon>Rhodocyclales</taxon>
        <taxon>Zoogloeaceae</taxon>
        <taxon>Denitromonas</taxon>
    </lineage>
</organism>
<gene>
    <name evidence="1" type="ORF">FHP91_13585</name>
</gene>
<dbReference type="RefSeq" id="WP_144310114.1">
    <property type="nucleotide sequence ID" value="NZ_VMNK01000014.1"/>
</dbReference>
<evidence type="ECO:0000313" key="2">
    <source>
        <dbReference type="Proteomes" id="UP000319502"/>
    </source>
</evidence>
<dbReference type="Proteomes" id="UP000319502">
    <property type="component" value="Unassembled WGS sequence"/>
</dbReference>
<dbReference type="EMBL" id="VMNK01000014">
    <property type="protein sequence ID" value="TVO53824.1"/>
    <property type="molecule type" value="Genomic_DNA"/>
</dbReference>
<sequence length="77" mass="8683">MSLAKLKLIFLNRRLKAAERDRHTVALRAAEELHQRDGYIHRLRRKLASAEASQNTASSAAIVSRIERNAKGIAPHQ</sequence>
<keyword evidence="2" id="KW-1185">Reference proteome</keyword>
<comment type="caution">
    <text evidence="1">The sequence shown here is derived from an EMBL/GenBank/DDBJ whole genome shotgun (WGS) entry which is preliminary data.</text>
</comment>